<dbReference type="EMBL" id="CM035412">
    <property type="protein sequence ID" value="KAH7433887.1"/>
    <property type="molecule type" value="Genomic_DNA"/>
</dbReference>
<dbReference type="SUPFAM" id="SSF47699">
    <property type="entry name" value="Bifunctional inhibitor/lipid-transfer protein/seed storage 2S albumin"/>
    <property type="match status" value="1"/>
</dbReference>
<dbReference type="InterPro" id="IPR000528">
    <property type="entry name" value="Plant_nsLTP"/>
</dbReference>
<keyword evidence="3" id="KW-1185">Reference proteome</keyword>
<dbReference type="Pfam" id="PF00234">
    <property type="entry name" value="Tryp_alpha_amyl"/>
    <property type="match status" value="1"/>
</dbReference>
<dbReference type="AlphaFoldDB" id="A0A8T2UD43"/>
<dbReference type="InterPro" id="IPR036312">
    <property type="entry name" value="Bifun_inhib/LTP/seed_sf"/>
</dbReference>
<evidence type="ECO:0000313" key="3">
    <source>
        <dbReference type="Proteomes" id="UP000825935"/>
    </source>
</evidence>
<protein>
    <recommendedName>
        <fullName evidence="1">Bifunctional inhibitor/plant lipid transfer protein/seed storage helical domain-containing protein</fullName>
    </recommendedName>
</protein>
<name>A0A8T2UD43_CERRI</name>
<reference evidence="2" key="1">
    <citation type="submission" date="2021-08" db="EMBL/GenBank/DDBJ databases">
        <title>WGS assembly of Ceratopteris richardii.</title>
        <authorList>
            <person name="Marchant D.B."/>
            <person name="Chen G."/>
            <person name="Jenkins J."/>
            <person name="Shu S."/>
            <person name="Leebens-Mack J."/>
            <person name="Grimwood J."/>
            <person name="Schmutz J."/>
            <person name="Soltis P."/>
            <person name="Soltis D."/>
            <person name="Chen Z.-H."/>
        </authorList>
    </citation>
    <scope>NUCLEOTIDE SEQUENCE</scope>
    <source>
        <strain evidence="2">Whitten #5841</strain>
        <tissue evidence="2">Leaf</tissue>
    </source>
</reference>
<dbReference type="InterPro" id="IPR016140">
    <property type="entry name" value="Bifunc_inhib/LTP/seed_store"/>
</dbReference>
<comment type="caution">
    <text evidence="2">The sequence shown here is derived from an EMBL/GenBank/DDBJ whole genome shotgun (WGS) entry which is preliminary data.</text>
</comment>
<sequence length="158" mass="17283">MSFLRRSSSSQAYLARRTLSAFVLTVFTMLLHAIPLTVGLQTLPVVRGQTHGPLFQERAAIPSRCKQVMKTVAACKSYLTTGTPAPMPGSRCCVGVLELDKTAFSSVAARRKICSCLVDVSMNMSFRRETLVDIHGYCSIPHHYVPVNSTSVDCSKIT</sequence>
<dbReference type="Gene3D" id="1.10.110.10">
    <property type="entry name" value="Plant lipid-transfer and hydrophobic proteins"/>
    <property type="match status" value="1"/>
</dbReference>
<feature type="domain" description="Bifunctional inhibitor/plant lipid transfer protein/seed storage helical" evidence="1">
    <location>
        <begin position="65"/>
        <end position="144"/>
    </location>
</feature>
<dbReference type="GO" id="GO:0006869">
    <property type="term" value="P:lipid transport"/>
    <property type="evidence" value="ECO:0007669"/>
    <property type="project" value="InterPro"/>
</dbReference>
<dbReference type="Proteomes" id="UP000825935">
    <property type="component" value="Chromosome 7"/>
</dbReference>
<dbReference type="PANTHER" id="PTHR33076">
    <property type="entry name" value="NON-SPECIFIC LIPID-TRANSFER PROTEIN 2-RELATED"/>
    <property type="match status" value="1"/>
</dbReference>
<organism evidence="2 3">
    <name type="scientific">Ceratopteris richardii</name>
    <name type="common">Triangle waterfern</name>
    <dbReference type="NCBI Taxonomy" id="49495"/>
    <lineage>
        <taxon>Eukaryota</taxon>
        <taxon>Viridiplantae</taxon>
        <taxon>Streptophyta</taxon>
        <taxon>Embryophyta</taxon>
        <taxon>Tracheophyta</taxon>
        <taxon>Polypodiopsida</taxon>
        <taxon>Polypodiidae</taxon>
        <taxon>Polypodiales</taxon>
        <taxon>Pteridineae</taxon>
        <taxon>Pteridaceae</taxon>
        <taxon>Parkerioideae</taxon>
        <taxon>Ceratopteris</taxon>
    </lineage>
</organism>
<dbReference type="GO" id="GO:0008289">
    <property type="term" value="F:lipid binding"/>
    <property type="evidence" value="ECO:0007669"/>
    <property type="project" value="InterPro"/>
</dbReference>
<evidence type="ECO:0000259" key="1">
    <source>
        <dbReference type="Pfam" id="PF00234"/>
    </source>
</evidence>
<proteinExistence type="predicted"/>
<accession>A0A8T2UD43</accession>
<evidence type="ECO:0000313" key="2">
    <source>
        <dbReference type="EMBL" id="KAH7433887.1"/>
    </source>
</evidence>
<gene>
    <name evidence="2" type="ORF">KP509_07G091200</name>
</gene>
<dbReference type="OrthoDB" id="1919446at2759"/>